<keyword evidence="2" id="KW-1185">Reference proteome</keyword>
<comment type="caution">
    <text evidence="1">The sequence shown here is derived from an EMBL/GenBank/DDBJ whole genome shotgun (WGS) entry which is preliminary data.</text>
</comment>
<organism evidence="1 2">
    <name type="scientific">Vermiconidia calcicola</name>
    <dbReference type="NCBI Taxonomy" id="1690605"/>
    <lineage>
        <taxon>Eukaryota</taxon>
        <taxon>Fungi</taxon>
        <taxon>Dikarya</taxon>
        <taxon>Ascomycota</taxon>
        <taxon>Pezizomycotina</taxon>
        <taxon>Dothideomycetes</taxon>
        <taxon>Dothideomycetidae</taxon>
        <taxon>Mycosphaerellales</taxon>
        <taxon>Extremaceae</taxon>
        <taxon>Vermiconidia</taxon>
    </lineage>
</organism>
<evidence type="ECO:0000313" key="1">
    <source>
        <dbReference type="EMBL" id="KAK3721495.1"/>
    </source>
</evidence>
<dbReference type="Proteomes" id="UP001281147">
    <property type="component" value="Unassembled WGS sequence"/>
</dbReference>
<protein>
    <submittedName>
        <fullName evidence="1">Uncharacterized protein</fullName>
    </submittedName>
</protein>
<gene>
    <name evidence="1" type="ORF">LTR37_003051</name>
</gene>
<dbReference type="EMBL" id="JAUTXU010000017">
    <property type="protein sequence ID" value="KAK3721495.1"/>
    <property type="molecule type" value="Genomic_DNA"/>
</dbReference>
<name>A0ACC3NQR8_9PEZI</name>
<evidence type="ECO:0000313" key="2">
    <source>
        <dbReference type="Proteomes" id="UP001281147"/>
    </source>
</evidence>
<reference evidence="1" key="1">
    <citation type="submission" date="2023-07" db="EMBL/GenBank/DDBJ databases">
        <title>Black Yeasts Isolated from many extreme environments.</title>
        <authorList>
            <person name="Coleine C."/>
            <person name="Stajich J.E."/>
            <person name="Selbmann L."/>
        </authorList>
    </citation>
    <scope>NUCLEOTIDE SEQUENCE</scope>
    <source>
        <strain evidence="1">CCFEE 5714</strain>
    </source>
</reference>
<proteinExistence type="predicted"/>
<sequence>MSQTATSTFHELQHLPLPVTVPRAASNDPTPPDEELQPDAEQSLPPHDGGKAAWRLLLSAFVFEALLWGFPLSFGVFQNYYSQLPQFKDNAFVSVIGTVASGFSYMAAPIIIPFIKRFGRWRRRMIWIGWPLCLLGLVAGSFATTLETLILTQGVMYGMGFTIAYYPILSMVNEFWIARRGMAYGLLCAASGVAGAAFPFAIELLLQRYGYRRTLRSIAIGLFVLTGPLLPTLKGRLPESENSAAGRTDWSFLKTRLFWVYSISNLAMGLGYFFPALYLPSYATANGMSSTQGAVLLAIMSVAQVLSQITFGYLSDRKLPLDVLTISSSLIAGVAVYTCWGLAHNFTLLAVFAVIFGLFGAGYTALWGRMGTKISSEPTAAFTAFGLLNFGKGVGNVLAGPIGGALLKNTVVGGGYGAGTYEKIVLFTGSAMVLSAVIIAVQDLQRAMPMSLLRR</sequence>
<accession>A0ACC3NQR8</accession>